<evidence type="ECO:0000313" key="4">
    <source>
        <dbReference type="Proteomes" id="UP001466893"/>
    </source>
</evidence>
<evidence type="ECO:0000313" key="3">
    <source>
        <dbReference type="EMBL" id="WZV97650.1"/>
    </source>
</evidence>
<evidence type="ECO:0000259" key="2">
    <source>
        <dbReference type="Pfam" id="PF00196"/>
    </source>
</evidence>
<reference evidence="3 4" key="1">
    <citation type="submission" date="2024-04" db="EMBL/GenBank/DDBJ databases">
        <title>Kosakonia calanthae sp. nov., a halophilic bacterium isolated from leaves of Calanthe tiplacata.</title>
        <authorList>
            <person name="Wu P."/>
        </authorList>
    </citation>
    <scope>NUCLEOTIDE SEQUENCE [LARGE SCALE GENOMIC DNA]</scope>
    <source>
        <strain evidence="3 4">BYX6</strain>
    </source>
</reference>
<dbReference type="Proteomes" id="UP001466893">
    <property type="component" value="Chromosome"/>
</dbReference>
<dbReference type="InterPro" id="IPR000792">
    <property type="entry name" value="Tscrpt_reg_LuxR_C"/>
</dbReference>
<dbReference type="InterPro" id="IPR016032">
    <property type="entry name" value="Sig_transdc_resp-reg_C-effctor"/>
</dbReference>
<keyword evidence="4" id="KW-1185">Reference proteome</keyword>
<gene>
    <name evidence="3" type="ORF">AAEY27_18650</name>
</gene>
<sequence>MHIITEDLFLKYGLQTLIEQKVIKMDDNDVIFDFDNNVIIVTTLMILKEILICETPFERFLLQPFFKITKDVTLTELKLRLKYKAWRHRKAEKHISPLTRKERALLTYVINACSQEGIFSRGELDSKTLSTHKYNMLRKMNLRSIAALTQVHHRWESFRQQPATDVFWPDSAYTYPARESGLRPHQLFHQLNTL</sequence>
<name>A0ABZ3B4M8_9ENTR</name>
<dbReference type="SUPFAM" id="SSF46894">
    <property type="entry name" value="C-terminal effector domain of the bipartite response regulators"/>
    <property type="match status" value="1"/>
</dbReference>
<dbReference type="Gene3D" id="1.10.10.10">
    <property type="entry name" value="Winged helix-like DNA-binding domain superfamily/Winged helix DNA-binding domain"/>
    <property type="match status" value="1"/>
</dbReference>
<dbReference type="Pfam" id="PF00196">
    <property type="entry name" value="GerE"/>
    <property type="match status" value="1"/>
</dbReference>
<proteinExistence type="predicted"/>
<dbReference type="EMBL" id="CP151800">
    <property type="protein sequence ID" value="WZV97650.1"/>
    <property type="molecule type" value="Genomic_DNA"/>
</dbReference>
<dbReference type="RefSeq" id="WP_342322293.1">
    <property type="nucleotide sequence ID" value="NZ_CP151800.1"/>
</dbReference>
<keyword evidence="1" id="KW-0238">DNA-binding</keyword>
<dbReference type="InterPro" id="IPR036388">
    <property type="entry name" value="WH-like_DNA-bd_sf"/>
</dbReference>
<evidence type="ECO:0000256" key="1">
    <source>
        <dbReference type="ARBA" id="ARBA00023125"/>
    </source>
</evidence>
<protein>
    <submittedName>
        <fullName evidence="3">LuxR C-terminal-related transcriptional regulator</fullName>
    </submittedName>
</protein>
<feature type="domain" description="HTH luxR-type" evidence="2">
    <location>
        <begin position="97"/>
        <end position="150"/>
    </location>
</feature>
<organism evidence="3 4">
    <name type="scientific">Kosakonia calanthes</name>
    <dbReference type="NCBI Taxonomy" id="3139408"/>
    <lineage>
        <taxon>Bacteria</taxon>
        <taxon>Pseudomonadati</taxon>
        <taxon>Pseudomonadota</taxon>
        <taxon>Gammaproteobacteria</taxon>
        <taxon>Enterobacterales</taxon>
        <taxon>Enterobacteriaceae</taxon>
        <taxon>Kosakonia</taxon>
    </lineage>
</organism>
<accession>A0ABZ3B4M8</accession>